<evidence type="ECO:0000256" key="1">
    <source>
        <dbReference type="SAM" id="Coils"/>
    </source>
</evidence>
<feature type="coiled-coil region" evidence="1">
    <location>
        <begin position="1135"/>
        <end position="1169"/>
    </location>
</feature>
<evidence type="ECO:0000313" key="4">
    <source>
        <dbReference type="EMBL" id="ACI65325.1"/>
    </source>
</evidence>
<dbReference type="PANTHER" id="PTHR43941:SF1">
    <property type="entry name" value="STRUCTURAL MAINTENANCE OF CHROMOSOMES PROTEIN 2"/>
    <property type="match status" value="1"/>
</dbReference>
<dbReference type="Pfam" id="PF01302">
    <property type="entry name" value="CAP_GLY"/>
    <property type="match status" value="1"/>
</dbReference>
<reference evidence="5" key="2">
    <citation type="submission" date="2008-08" db="EMBL/GenBank/DDBJ databases">
        <authorList>
            <consortium name="Diatom Consortium"/>
            <person name="Grigoriev I."/>
            <person name="Grimwood J."/>
            <person name="Kuo A."/>
            <person name="Otillar R.P."/>
            <person name="Salamov A."/>
            <person name="Detter J.C."/>
            <person name="Lindquist E."/>
            <person name="Shapiro H."/>
            <person name="Lucas S."/>
            <person name="Glavina del Rio T."/>
            <person name="Pitluck S."/>
            <person name="Rokhsar D."/>
            <person name="Bowler C."/>
        </authorList>
    </citation>
    <scope>GENOME REANNOTATION</scope>
    <source>
        <strain evidence="5">CCAP 1055/1</strain>
    </source>
</reference>
<evidence type="ECO:0000256" key="2">
    <source>
        <dbReference type="SAM" id="MobiDB-lite"/>
    </source>
</evidence>
<dbReference type="GO" id="GO:0000796">
    <property type="term" value="C:condensin complex"/>
    <property type="evidence" value="ECO:0007669"/>
    <property type="project" value="TreeGrafter"/>
</dbReference>
<dbReference type="OMA" id="REASCRE"/>
<protein>
    <recommendedName>
        <fullName evidence="3">CAP-Gly domain-containing protein</fullName>
    </recommendedName>
</protein>
<dbReference type="PANTHER" id="PTHR43941">
    <property type="entry name" value="STRUCTURAL MAINTENANCE OF CHROMOSOMES PROTEIN 2"/>
    <property type="match status" value="1"/>
</dbReference>
<evidence type="ECO:0000313" key="5">
    <source>
        <dbReference type="Proteomes" id="UP000000759"/>
    </source>
</evidence>
<dbReference type="Proteomes" id="UP000000759">
    <property type="component" value="Chromosome 11"/>
</dbReference>
<feature type="coiled-coil region" evidence="1">
    <location>
        <begin position="211"/>
        <end position="266"/>
    </location>
</feature>
<feature type="coiled-coil region" evidence="1">
    <location>
        <begin position="290"/>
        <end position="324"/>
    </location>
</feature>
<sequence>MTSFQLDDAVHVSRESRQLEGVVAYLGPVDFGDGDDWVGVRLTGAAVGLGKNDGTVQGRSYFVCPPQCGVFVRHAALTKRPLSALERLRLKRELAGVAKPPAPHPSTPPLRRTPTRRSATAPTTSPTSTSTTGSPTANNDSVPSPRASALPRRDRTPTTAASTRSKLEELRQRRAALQEKKNEDATPAAMTSSTTGPMDRSIASDAGTAQIAQIQAQLDQKTTEATRLQQTIDAMRNQAQASQVKIEQLEIAVANANAAAAEATASAPQTDTNTNPVVREVVTPAVQEQILHLQRDKDTLQDQVDNALRELSNIRTDLDREKSAHATAVDQLTAVRSQATALEHTLQTQSAQTTQRNTSDATHFKERAKLQTEVSGWKRKVAQLELEKQELDNTIEDLTLDKEGLLEEKEALQDKLEEYRLDTETAQMEVEELKMELEDAQTATERAVQGDSIPVATAETSAEADANEQAERKAHALATQNARLREALIRLREQTTMEKMEITKTLRAAEKQALEGKSLMEEIEALRATKSKNDEEINDLKDMVEEGAAFESMVEDLSDRILALEEDNIAMQGTIRELEEASELTAEMEEVQNDELKALYRDLEGRDTIIRNLEEAIKMQRRREEDSRRSVANYRTTVDTLKQEKQALLELQQGGEGEKSDLMVSSQRALSRAAQLVSDAAEMRKREAQAVFEKIDRQLYFNLSSRLESLLPPSVVAPELSAMKGELLTSKVIGKGSRTLEGIDASFRKVIKPALGELDEVRAGYVPGMLQLSDEVKQDVATMIHQTDFAHSIVNASSYLLRLLAAGQWPDLLSQNASVELGSVLGNCVADLDNSLGVVLKTLKEEGTLAPDQSDVAGFRQSADMVIQSIQTEMDREDTPLVPVGWMPPAWKLLTEATTAKYSCIGAAAALSTVVNQSDTIVLPQALASLYNKLEQVSIQARSVCLRLANVDVTNTEVVTDLSASMSHWVESSDKIIKEVQSLITSEGSHLEECQAACDSTLGHLTKISSSLRSANLNPNDDESFHALSPEVEDSWFRLTTLIRSVRSKDGDDEDVNFLLRTRAIETQFDEAVADVPKLSLASAKAANLEKSISVRSKEVAMLNARLSELERLLAKSNVSPSKAKTADLNSVDEYSSMKEENRVLMEAMDVLQRQVDEYENEIRALKDFKSPKRGAVNNRTPRRSLTSVNDMSSSQRNLGDDSQGSAYVLEAALFRPALQQAIREAARWKTSSTLTMLSSLPPLPALSSNQFQTNLSSSRFQELNEISHLSLALSAFRLEKASVSLVDLTKQGVPPRMQLRNLNARKAAASERLETIILRCRGQLCT</sequence>
<dbReference type="SMART" id="SM01052">
    <property type="entry name" value="CAP_GLY"/>
    <property type="match status" value="1"/>
</dbReference>
<dbReference type="PROSITE" id="PS00845">
    <property type="entry name" value="CAP_GLY_1"/>
    <property type="match status" value="1"/>
</dbReference>
<reference evidence="4 5" key="1">
    <citation type="journal article" date="2008" name="Nature">
        <title>The Phaeodactylum genome reveals the evolutionary history of diatom genomes.</title>
        <authorList>
            <person name="Bowler C."/>
            <person name="Allen A.E."/>
            <person name="Badger J.H."/>
            <person name="Grimwood J."/>
            <person name="Jabbari K."/>
            <person name="Kuo A."/>
            <person name="Maheswari U."/>
            <person name="Martens C."/>
            <person name="Maumus F."/>
            <person name="Otillar R.P."/>
            <person name="Rayko E."/>
            <person name="Salamov A."/>
            <person name="Vandepoele K."/>
            <person name="Beszteri B."/>
            <person name="Gruber A."/>
            <person name="Heijde M."/>
            <person name="Katinka M."/>
            <person name="Mock T."/>
            <person name="Valentin K."/>
            <person name="Verret F."/>
            <person name="Berges J.A."/>
            <person name="Brownlee C."/>
            <person name="Cadoret J.P."/>
            <person name="Chiovitti A."/>
            <person name="Choi C.J."/>
            <person name="Coesel S."/>
            <person name="De Martino A."/>
            <person name="Detter J.C."/>
            <person name="Durkin C."/>
            <person name="Falciatore A."/>
            <person name="Fournet J."/>
            <person name="Haruta M."/>
            <person name="Huysman M.J."/>
            <person name="Jenkins B.D."/>
            <person name="Jiroutova K."/>
            <person name="Jorgensen R.E."/>
            <person name="Joubert Y."/>
            <person name="Kaplan A."/>
            <person name="Kroger N."/>
            <person name="Kroth P.G."/>
            <person name="La Roche J."/>
            <person name="Lindquist E."/>
            <person name="Lommer M."/>
            <person name="Martin-Jezequel V."/>
            <person name="Lopez P.J."/>
            <person name="Lucas S."/>
            <person name="Mangogna M."/>
            <person name="McGinnis K."/>
            <person name="Medlin L.K."/>
            <person name="Montsant A."/>
            <person name="Oudot-Le Secq M.P."/>
            <person name="Napoli C."/>
            <person name="Obornik M."/>
            <person name="Parker M.S."/>
            <person name="Petit J.L."/>
            <person name="Porcel B.M."/>
            <person name="Poulsen N."/>
            <person name="Robison M."/>
            <person name="Rychlewski L."/>
            <person name="Rynearson T.A."/>
            <person name="Schmutz J."/>
            <person name="Shapiro H."/>
            <person name="Siaut M."/>
            <person name="Stanley M."/>
            <person name="Sussman M.R."/>
            <person name="Taylor A.R."/>
            <person name="Vardi A."/>
            <person name="von Dassow P."/>
            <person name="Vyverman W."/>
            <person name="Willis A."/>
            <person name="Wyrwicz L.S."/>
            <person name="Rokhsar D.S."/>
            <person name="Weissenbach J."/>
            <person name="Armbrust E.V."/>
            <person name="Green B.R."/>
            <person name="Van de Peer Y."/>
            <person name="Grigoriev I.V."/>
        </authorList>
    </citation>
    <scope>NUCLEOTIDE SEQUENCE [LARGE SCALE GENOMIC DNA]</scope>
    <source>
        <strain evidence="4 5">CCAP 1055/1</strain>
    </source>
</reference>
<feature type="compositionally biased region" description="Basic and acidic residues" evidence="2">
    <location>
        <begin position="165"/>
        <end position="184"/>
    </location>
</feature>
<dbReference type="GO" id="GO:0003682">
    <property type="term" value="F:chromatin binding"/>
    <property type="evidence" value="ECO:0007669"/>
    <property type="project" value="TreeGrafter"/>
</dbReference>
<dbReference type="PaxDb" id="2850-Phatr46726"/>
<dbReference type="InterPro" id="IPR036859">
    <property type="entry name" value="CAP-Gly_dom_sf"/>
</dbReference>
<keyword evidence="1" id="KW-0175">Coiled coil</keyword>
<evidence type="ECO:0000259" key="3">
    <source>
        <dbReference type="PROSITE" id="PS50245"/>
    </source>
</evidence>
<dbReference type="GO" id="GO:0007076">
    <property type="term" value="P:mitotic chromosome condensation"/>
    <property type="evidence" value="ECO:0007669"/>
    <property type="project" value="TreeGrafter"/>
</dbReference>
<dbReference type="GO" id="GO:0000785">
    <property type="term" value="C:chromatin"/>
    <property type="evidence" value="ECO:0007669"/>
    <property type="project" value="TreeGrafter"/>
</dbReference>
<feature type="compositionally biased region" description="Low complexity" evidence="2">
    <location>
        <begin position="109"/>
        <end position="137"/>
    </location>
</feature>
<feature type="coiled-coil region" evidence="1">
    <location>
        <begin position="467"/>
        <end position="651"/>
    </location>
</feature>
<dbReference type="InterPro" id="IPR000938">
    <property type="entry name" value="CAP-Gly_domain"/>
</dbReference>
<proteinExistence type="predicted"/>
<dbReference type="InParanoid" id="B5Y3L1"/>
<feature type="domain" description="CAP-Gly" evidence="3">
    <location>
        <begin position="37"/>
        <end position="73"/>
    </location>
</feature>
<gene>
    <name evidence="4" type="ORF">PHATR_46726</name>
</gene>
<keyword evidence="5" id="KW-1185">Reference proteome</keyword>
<dbReference type="HOGENOM" id="CLU_259401_0_0_1"/>
<dbReference type="RefSeq" id="XP_002185855.1">
    <property type="nucleotide sequence ID" value="XM_002185819.1"/>
</dbReference>
<dbReference type="EMBL" id="CP001141">
    <property type="protein sequence ID" value="ACI65325.1"/>
    <property type="molecule type" value="Genomic_DNA"/>
</dbReference>
<name>B5Y3L1_PHATC</name>
<dbReference type="SUPFAM" id="SSF74924">
    <property type="entry name" value="Cap-Gly domain"/>
    <property type="match status" value="1"/>
</dbReference>
<dbReference type="KEGG" id="pti:PHATR_46726"/>
<dbReference type="GeneID" id="7204631"/>
<feature type="compositionally biased region" description="Polar residues" evidence="2">
    <location>
        <begin position="1178"/>
        <end position="1202"/>
    </location>
</feature>
<dbReference type="Gene3D" id="1.10.287.1490">
    <property type="match status" value="1"/>
</dbReference>
<dbReference type="eggNOG" id="KOG0971">
    <property type="taxonomic scope" value="Eukaryota"/>
</dbReference>
<feature type="region of interest" description="Disordered" evidence="2">
    <location>
        <begin position="1173"/>
        <end position="1202"/>
    </location>
</feature>
<dbReference type="Gene3D" id="2.30.30.190">
    <property type="entry name" value="CAP Gly-rich-like domain"/>
    <property type="match status" value="1"/>
</dbReference>
<dbReference type="STRING" id="556484.B5Y3L1"/>
<organism evidence="4 5">
    <name type="scientific">Phaeodactylum tricornutum (strain CCAP 1055/1)</name>
    <dbReference type="NCBI Taxonomy" id="556484"/>
    <lineage>
        <taxon>Eukaryota</taxon>
        <taxon>Sar</taxon>
        <taxon>Stramenopiles</taxon>
        <taxon>Ochrophyta</taxon>
        <taxon>Bacillariophyta</taxon>
        <taxon>Bacillariophyceae</taxon>
        <taxon>Bacillariophycidae</taxon>
        <taxon>Naviculales</taxon>
        <taxon>Phaeodactylaceae</taxon>
        <taxon>Phaeodactylum</taxon>
    </lineage>
</organism>
<dbReference type="OrthoDB" id="10249065at2759"/>
<accession>B5Y3L1</accession>
<feature type="region of interest" description="Disordered" evidence="2">
    <location>
        <begin position="95"/>
        <end position="198"/>
    </location>
</feature>
<dbReference type="GO" id="GO:0000793">
    <property type="term" value="C:condensed chromosome"/>
    <property type="evidence" value="ECO:0007669"/>
    <property type="project" value="TreeGrafter"/>
</dbReference>
<feature type="coiled-coil region" evidence="1">
    <location>
        <begin position="367"/>
        <end position="443"/>
    </location>
</feature>
<dbReference type="PROSITE" id="PS50245">
    <property type="entry name" value="CAP_GLY_2"/>
    <property type="match status" value="1"/>
</dbReference>